<evidence type="ECO:0000313" key="3">
    <source>
        <dbReference type="EMBL" id="RTR05356.1"/>
    </source>
</evidence>
<protein>
    <recommendedName>
        <fullName evidence="2">ATP-grasp domain-containing protein</fullName>
    </recommendedName>
</protein>
<dbReference type="PROSITE" id="PS50975">
    <property type="entry name" value="ATP_GRASP"/>
    <property type="match status" value="1"/>
</dbReference>
<evidence type="ECO:0000259" key="2">
    <source>
        <dbReference type="PROSITE" id="PS50975"/>
    </source>
</evidence>
<dbReference type="InterPro" id="IPR011761">
    <property type="entry name" value="ATP-grasp"/>
</dbReference>
<dbReference type="GO" id="GO:0005524">
    <property type="term" value="F:ATP binding"/>
    <property type="evidence" value="ECO:0007669"/>
    <property type="project" value="UniProtKB-UniRule"/>
</dbReference>
<feature type="domain" description="ATP-grasp" evidence="2">
    <location>
        <begin position="103"/>
        <end position="301"/>
    </location>
</feature>
<dbReference type="SUPFAM" id="SSF56059">
    <property type="entry name" value="Glutathione synthetase ATP-binding domain-like"/>
    <property type="match status" value="1"/>
</dbReference>
<comment type="caution">
    <text evidence="3">The sequence shown here is derived from an EMBL/GenBank/DDBJ whole genome shotgun (WGS) entry which is preliminary data.</text>
</comment>
<proteinExistence type="predicted"/>
<name>A0A3S0K4H8_9GAMM</name>
<reference evidence="3 4" key="1">
    <citation type="submission" date="2018-12" db="EMBL/GenBank/DDBJ databases">
        <authorList>
            <person name="Yu L."/>
        </authorList>
    </citation>
    <scope>NUCLEOTIDE SEQUENCE [LARGE SCALE GENOMIC DNA]</scope>
    <source>
        <strain evidence="3 4">11S</strain>
    </source>
</reference>
<evidence type="ECO:0000256" key="1">
    <source>
        <dbReference type="PROSITE-ProRule" id="PRU00409"/>
    </source>
</evidence>
<dbReference type="RefSeq" id="WP_126482509.1">
    <property type="nucleotide sequence ID" value="NZ_RXNS01000005.1"/>
</dbReference>
<dbReference type="Proteomes" id="UP000267400">
    <property type="component" value="Unassembled WGS sequence"/>
</dbReference>
<dbReference type="GO" id="GO:0046872">
    <property type="term" value="F:metal ion binding"/>
    <property type="evidence" value="ECO:0007669"/>
    <property type="project" value="InterPro"/>
</dbReference>
<evidence type="ECO:0000313" key="4">
    <source>
        <dbReference type="Proteomes" id="UP000267400"/>
    </source>
</evidence>
<accession>A0A3S0K4H8</accession>
<keyword evidence="4" id="KW-1185">Reference proteome</keyword>
<dbReference type="EMBL" id="RXNS01000005">
    <property type="protein sequence ID" value="RTR05356.1"/>
    <property type="molecule type" value="Genomic_DNA"/>
</dbReference>
<keyword evidence="1" id="KW-0547">Nucleotide-binding</keyword>
<keyword evidence="1" id="KW-0067">ATP-binding</keyword>
<sequence>MVDKAIVVFSGFNQRAVIAFLRTLEGNEIPYGIIAHSSRDPIFKTAYNKNVMAVRECEQLELLDLLSKINIVQQRLAAKKYVIAPSSESINRLMLDNQEALSRKRCEVPLVDVEKYAMISDKYSFGDLCRYHGISVPFEYESISRAVFPFVAKPRRYTSDSGRVHNPFLIFDEEDKAVFLKEHLESDFYFQEYVEGDSYYLLYCFMKKGGVSKFSQVNLIQQPNGKSIIAAQDSSLHLSSESKKYEYLFSSIGFYGLVMVEVRRKDNAYYMIEANPRFWGPSQLFVDAGVNLFESLLYDNDVISAMRQAEVRQNVKYLWLGGLVQSSSMGDVKVFDSHGDGFLKDFAKWLKFDVYNRSDTHEIFYQELGIG</sequence>
<gene>
    <name evidence="3" type="ORF">EKG36_07160</name>
</gene>
<dbReference type="OrthoDB" id="5372487at2"/>
<dbReference type="AlphaFoldDB" id="A0A3S0K4H8"/>
<organism evidence="3 4">
    <name type="scientific">Halomonas nitroreducens</name>
    <dbReference type="NCBI Taxonomy" id="447425"/>
    <lineage>
        <taxon>Bacteria</taxon>
        <taxon>Pseudomonadati</taxon>
        <taxon>Pseudomonadota</taxon>
        <taxon>Gammaproteobacteria</taxon>
        <taxon>Oceanospirillales</taxon>
        <taxon>Halomonadaceae</taxon>
        <taxon>Halomonas</taxon>
    </lineage>
</organism>
<dbReference type="Gene3D" id="3.30.470.20">
    <property type="entry name" value="ATP-grasp fold, B domain"/>
    <property type="match status" value="1"/>
</dbReference>